<dbReference type="Gene3D" id="3.40.50.960">
    <property type="entry name" value="Lumazine/riboflavin synthase"/>
    <property type="match status" value="1"/>
</dbReference>
<evidence type="ECO:0000256" key="3">
    <source>
        <dbReference type="ARBA" id="ARBA00012664"/>
    </source>
</evidence>
<evidence type="ECO:0000256" key="9">
    <source>
        <dbReference type="HAMAP-Rule" id="MF_00178"/>
    </source>
</evidence>
<feature type="binding site" evidence="9">
    <location>
        <position position="127"/>
    </location>
    <ligand>
        <name>(2S)-2-hydroxy-3-oxobutyl phosphate</name>
        <dbReference type="ChEBI" id="CHEBI:58830"/>
    </ligand>
</feature>
<dbReference type="EC" id="2.5.1.78" evidence="3 9"/>
<dbReference type="GO" id="GO:0009231">
    <property type="term" value="P:riboflavin biosynthetic process"/>
    <property type="evidence" value="ECO:0007669"/>
    <property type="project" value="UniProtKB-UniRule"/>
</dbReference>
<feature type="active site" description="Proton donor" evidence="9">
    <location>
        <position position="88"/>
    </location>
</feature>
<dbReference type="FunFam" id="3.40.50.960:FF:000001">
    <property type="entry name" value="6,7-dimethyl-8-ribityllumazine synthase"/>
    <property type="match status" value="1"/>
</dbReference>
<dbReference type="InterPro" id="IPR002180">
    <property type="entry name" value="LS/RS"/>
</dbReference>
<feature type="binding site" evidence="9">
    <location>
        <begin position="56"/>
        <end position="58"/>
    </location>
    <ligand>
        <name>5-amino-6-(D-ribitylamino)uracil</name>
        <dbReference type="ChEBI" id="CHEBI:15934"/>
    </ligand>
</feature>
<evidence type="ECO:0000256" key="8">
    <source>
        <dbReference type="ARBA" id="ARBA00072606"/>
    </source>
</evidence>
<evidence type="ECO:0000256" key="5">
    <source>
        <dbReference type="ARBA" id="ARBA00022679"/>
    </source>
</evidence>
<dbReference type="InterPro" id="IPR036467">
    <property type="entry name" value="LS/RS_sf"/>
</dbReference>
<organism evidence="10 11">
    <name type="scientific">Candidatus Protochlamydia amoebophila</name>
    <dbReference type="NCBI Taxonomy" id="362787"/>
    <lineage>
        <taxon>Bacteria</taxon>
        <taxon>Pseudomonadati</taxon>
        <taxon>Chlamydiota</taxon>
        <taxon>Chlamydiia</taxon>
        <taxon>Parachlamydiales</taxon>
        <taxon>Parachlamydiaceae</taxon>
        <taxon>Candidatus Protochlamydia</taxon>
    </lineage>
</organism>
<name>A0A0C1JLL3_9BACT</name>
<keyword evidence="4 9" id="KW-0686">Riboflavin biosynthesis</keyword>
<dbReference type="UniPathway" id="UPA00275">
    <property type="reaction ID" value="UER00404"/>
</dbReference>
<dbReference type="GO" id="GO:0005829">
    <property type="term" value="C:cytosol"/>
    <property type="evidence" value="ECO:0007669"/>
    <property type="project" value="TreeGrafter"/>
</dbReference>
<evidence type="ECO:0000313" key="11">
    <source>
        <dbReference type="Proteomes" id="UP000031465"/>
    </source>
</evidence>
<feature type="binding site" evidence="9">
    <location>
        <position position="113"/>
    </location>
    <ligand>
        <name>5-amino-6-(D-ribitylamino)uracil</name>
        <dbReference type="ChEBI" id="CHEBI:15934"/>
    </ligand>
</feature>
<accession>A0A0C1JLL3</accession>
<sequence>MKEYKGKLNISKARIGIVISRFNETITKNLLEGSLDELERYGISTQHLPVAWVPGAFEIPLIAKQMALSGEFDAIICLGAIIRGATPHFDYVASQSATGILNVSLEINLPIVFGILTTDTVEQAMERSGVKMGNKGREAVQTAIEMIDLTDQLSLLRDRPHSSTANNTSVCK</sequence>
<evidence type="ECO:0000256" key="6">
    <source>
        <dbReference type="ARBA" id="ARBA00048785"/>
    </source>
</evidence>
<reference evidence="10 11" key="1">
    <citation type="journal article" date="2014" name="Mol. Biol. Evol.">
        <title>Massive expansion of Ubiquitination-related gene families within the Chlamydiae.</title>
        <authorList>
            <person name="Domman D."/>
            <person name="Collingro A."/>
            <person name="Lagkouvardos I."/>
            <person name="Gehre L."/>
            <person name="Weinmaier T."/>
            <person name="Rattei T."/>
            <person name="Subtil A."/>
            <person name="Horn M."/>
        </authorList>
    </citation>
    <scope>NUCLEOTIDE SEQUENCE [LARGE SCALE GENOMIC DNA]</scope>
    <source>
        <strain evidence="10 11">EI2</strain>
    </source>
</reference>
<dbReference type="EMBL" id="JSAN01000061">
    <property type="protein sequence ID" value="KIC72155.1"/>
    <property type="molecule type" value="Genomic_DNA"/>
</dbReference>
<comment type="caution">
    <text evidence="10">The sequence shown here is derived from an EMBL/GenBank/DDBJ whole genome shotgun (WGS) entry which is preliminary data.</text>
</comment>
<dbReference type="CDD" id="cd09209">
    <property type="entry name" value="Lumazine_synthase-I"/>
    <property type="match status" value="1"/>
</dbReference>
<dbReference type="AlphaFoldDB" id="A0A0C1JLL3"/>
<dbReference type="NCBIfam" id="NF000812">
    <property type="entry name" value="PRK00061.1-4"/>
    <property type="match status" value="1"/>
</dbReference>
<feature type="binding site" evidence="9">
    <location>
        <position position="22"/>
    </location>
    <ligand>
        <name>5-amino-6-(D-ribitylamino)uracil</name>
        <dbReference type="ChEBI" id="CHEBI:15934"/>
    </ligand>
</feature>
<dbReference type="Pfam" id="PF00885">
    <property type="entry name" value="DMRL_synthase"/>
    <property type="match status" value="1"/>
</dbReference>
<feature type="binding site" evidence="9">
    <location>
        <begin position="85"/>
        <end position="86"/>
    </location>
    <ligand>
        <name>(2S)-2-hydroxy-3-oxobutyl phosphate</name>
        <dbReference type="ChEBI" id="CHEBI:58830"/>
    </ligand>
</feature>
<dbReference type="PANTHER" id="PTHR21058">
    <property type="entry name" value="6,7-DIMETHYL-8-RIBITYLLUMAZINE SYNTHASE DMRL SYNTHASE LUMAZINE SYNTHASE"/>
    <property type="match status" value="1"/>
</dbReference>
<dbReference type="PATRIC" id="fig|362787.3.peg.965"/>
<proteinExistence type="inferred from homology"/>
<dbReference type="PANTHER" id="PTHR21058:SF0">
    <property type="entry name" value="6,7-DIMETHYL-8-RIBITYLLUMAZINE SYNTHASE"/>
    <property type="match status" value="1"/>
</dbReference>
<evidence type="ECO:0000256" key="4">
    <source>
        <dbReference type="ARBA" id="ARBA00022619"/>
    </source>
</evidence>
<keyword evidence="5 9" id="KW-0808">Transferase</keyword>
<comment type="catalytic activity">
    <reaction evidence="6 9">
        <text>(2S)-2-hydroxy-3-oxobutyl phosphate + 5-amino-6-(D-ribitylamino)uracil = 6,7-dimethyl-8-(1-D-ribityl)lumazine + phosphate + 2 H2O + H(+)</text>
        <dbReference type="Rhea" id="RHEA:26152"/>
        <dbReference type="ChEBI" id="CHEBI:15377"/>
        <dbReference type="ChEBI" id="CHEBI:15378"/>
        <dbReference type="ChEBI" id="CHEBI:15934"/>
        <dbReference type="ChEBI" id="CHEBI:43474"/>
        <dbReference type="ChEBI" id="CHEBI:58201"/>
        <dbReference type="ChEBI" id="CHEBI:58830"/>
        <dbReference type="EC" id="2.5.1.78"/>
    </reaction>
</comment>
<dbReference type="InterPro" id="IPR034964">
    <property type="entry name" value="LS"/>
</dbReference>
<dbReference type="Proteomes" id="UP000031465">
    <property type="component" value="Unassembled WGS sequence"/>
</dbReference>
<comment type="function">
    <text evidence="7 9">Catalyzes the formation of 6,7-dimethyl-8-ribityllumazine by condensation of 5-amino-6-(D-ribitylamino)uracil with 3,4-dihydroxy-2-butanone 4-phosphate. This is the penultimate step in the biosynthesis of riboflavin.</text>
</comment>
<feature type="binding site" evidence="9">
    <location>
        <begin position="80"/>
        <end position="82"/>
    </location>
    <ligand>
        <name>5-amino-6-(D-ribitylamino)uracil</name>
        <dbReference type="ChEBI" id="CHEBI:15934"/>
    </ligand>
</feature>
<evidence type="ECO:0000256" key="7">
    <source>
        <dbReference type="ARBA" id="ARBA00058151"/>
    </source>
</evidence>
<dbReference type="HAMAP" id="MF_00178">
    <property type="entry name" value="Lumazine_synth"/>
    <property type="match status" value="1"/>
</dbReference>
<evidence type="ECO:0000256" key="2">
    <source>
        <dbReference type="ARBA" id="ARBA00007424"/>
    </source>
</evidence>
<evidence type="ECO:0000256" key="1">
    <source>
        <dbReference type="ARBA" id="ARBA00004917"/>
    </source>
</evidence>
<protein>
    <recommendedName>
        <fullName evidence="8 9">6,7-dimethyl-8-ribityllumazine synthase</fullName>
        <shortName evidence="9">DMRL synthase</shortName>
        <shortName evidence="9">LS</shortName>
        <shortName evidence="9">Lumazine synthase</shortName>
        <ecNumber evidence="3 9">2.5.1.78</ecNumber>
    </recommendedName>
</protein>
<dbReference type="RefSeq" id="WP_039357978.1">
    <property type="nucleotide sequence ID" value="NZ_JSAN01000061.1"/>
</dbReference>
<dbReference type="NCBIfam" id="TIGR00114">
    <property type="entry name" value="lumazine-synth"/>
    <property type="match status" value="1"/>
</dbReference>
<gene>
    <name evidence="9 10" type="primary">ribH</name>
    <name evidence="10" type="ORF">DB44_CO00250</name>
</gene>
<dbReference type="GO" id="GO:0000906">
    <property type="term" value="F:6,7-dimethyl-8-ribityllumazine synthase activity"/>
    <property type="evidence" value="ECO:0007669"/>
    <property type="project" value="UniProtKB-UniRule"/>
</dbReference>
<dbReference type="SUPFAM" id="SSF52121">
    <property type="entry name" value="Lumazine synthase"/>
    <property type="match status" value="1"/>
</dbReference>
<evidence type="ECO:0000313" key="10">
    <source>
        <dbReference type="EMBL" id="KIC72155.1"/>
    </source>
</evidence>
<comment type="similarity">
    <text evidence="2 9">Belongs to the DMRL synthase family.</text>
</comment>
<dbReference type="GO" id="GO:0009349">
    <property type="term" value="C:riboflavin synthase complex"/>
    <property type="evidence" value="ECO:0007669"/>
    <property type="project" value="UniProtKB-UniRule"/>
</dbReference>
<comment type="pathway">
    <text evidence="1 9">Cofactor biosynthesis; riboflavin biosynthesis; riboflavin from 2-hydroxy-3-oxobutyl phosphate and 5-amino-6-(D-ribitylamino)uracil: step 1/2.</text>
</comment>